<evidence type="ECO:0000256" key="2">
    <source>
        <dbReference type="ARBA" id="ARBA00004170"/>
    </source>
</evidence>
<keyword evidence="12" id="KW-0067">ATP-binding</keyword>
<comment type="subcellular location">
    <subcellularLocation>
        <location evidence="3">Cytoplasm</location>
    </subcellularLocation>
    <subcellularLocation>
        <location evidence="2">Membrane</location>
        <topology evidence="2">Peripheral membrane protein</topology>
    </subcellularLocation>
</comment>
<dbReference type="Pfam" id="PF00625">
    <property type="entry name" value="Guanylate_kin"/>
    <property type="match status" value="1"/>
</dbReference>
<evidence type="ECO:0000313" key="21">
    <source>
        <dbReference type="Proteomes" id="UP000230233"/>
    </source>
</evidence>
<evidence type="ECO:0000256" key="5">
    <source>
        <dbReference type="ARBA" id="ARBA00012961"/>
    </source>
</evidence>
<dbReference type="InterPro" id="IPR001478">
    <property type="entry name" value="PDZ"/>
</dbReference>
<dbReference type="EMBL" id="PDUG01000004">
    <property type="protein sequence ID" value="PIC34326.1"/>
    <property type="molecule type" value="Genomic_DNA"/>
</dbReference>
<evidence type="ECO:0000256" key="12">
    <source>
        <dbReference type="ARBA" id="ARBA00022840"/>
    </source>
</evidence>
<dbReference type="CDD" id="cd06732">
    <property type="entry name" value="PDZ2_MAGI-1_3-like"/>
    <property type="match status" value="1"/>
</dbReference>
<evidence type="ECO:0000256" key="10">
    <source>
        <dbReference type="ARBA" id="ARBA00022741"/>
    </source>
</evidence>
<comment type="caution">
    <text evidence="20">The sequence shown here is derived from an EMBL/GenBank/DDBJ whole genome shotgun (WGS) entry which is preliminary data.</text>
</comment>
<organism evidence="20 21">
    <name type="scientific">Caenorhabditis nigoni</name>
    <dbReference type="NCBI Taxonomy" id="1611254"/>
    <lineage>
        <taxon>Eukaryota</taxon>
        <taxon>Metazoa</taxon>
        <taxon>Ecdysozoa</taxon>
        <taxon>Nematoda</taxon>
        <taxon>Chromadorea</taxon>
        <taxon>Rhabditida</taxon>
        <taxon>Rhabditina</taxon>
        <taxon>Rhabditomorpha</taxon>
        <taxon>Rhabditoidea</taxon>
        <taxon>Rhabditidae</taxon>
        <taxon>Peloderinae</taxon>
        <taxon>Caenorhabditis</taxon>
    </lineage>
</organism>
<dbReference type="STRING" id="1611254.A0A2G5U512"/>
<feature type="domain" description="PDZ" evidence="19">
    <location>
        <begin position="981"/>
        <end position="1063"/>
    </location>
</feature>
<evidence type="ECO:0000256" key="1">
    <source>
        <dbReference type="ARBA" id="ARBA00003531"/>
    </source>
</evidence>
<feature type="domain" description="PDZ" evidence="19">
    <location>
        <begin position="1128"/>
        <end position="1198"/>
    </location>
</feature>
<dbReference type="PROSITE" id="PS50106">
    <property type="entry name" value="PDZ"/>
    <property type="match status" value="5"/>
</dbReference>
<feature type="domain" description="PDZ" evidence="19">
    <location>
        <begin position="691"/>
        <end position="754"/>
    </location>
</feature>
<dbReference type="SUPFAM" id="SSF52540">
    <property type="entry name" value="P-loop containing nucleoside triphosphate hydrolases"/>
    <property type="match status" value="1"/>
</dbReference>
<comment type="function">
    <text evidence="1">Essential for recycling GMP and indirectly, cGMP.</text>
</comment>
<dbReference type="CDD" id="cd06733">
    <property type="entry name" value="PDZ3_MAGI-1_3-like"/>
    <property type="match status" value="1"/>
</dbReference>
<dbReference type="InterPro" id="IPR020590">
    <property type="entry name" value="Guanylate_kinase_CS"/>
</dbReference>
<evidence type="ECO:0000313" key="20">
    <source>
        <dbReference type="EMBL" id="PIC34326.1"/>
    </source>
</evidence>
<feature type="region of interest" description="Disordered" evidence="16">
    <location>
        <begin position="765"/>
        <end position="853"/>
    </location>
</feature>
<dbReference type="PANTHER" id="PTHR10316">
    <property type="entry name" value="MEMBRANE ASSOCIATED GUANYLATE KINASE-RELATED"/>
    <property type="match status" value="1"/>
</dbReference>
<evidence type="ECO:0000256" key="7">
    <source>
        <dbReference type="ARBA" id="ARBA00022490"/>
    </source>
</evidence>
<evidence type="ECO:0000256" key="14">
    <source>
        <dbReference type="ARBA" id="ARBA00030128"/>
    </source>
</evidence>
<keyword evidence="13" id="KW-0472">Membrane</keyword>
<dbReference type="GO" id="GO:0007165">
    <property type="term" value="P:signal transduction"/>
    <property type="evidence" value="ECO:0007669"/>
    <property type="project" value="TreeGrafter"/>
</dbReference>
<dbReference type="Proteomes" id="UP000230233">
    <property type="component" value="Chromosome IV"/>
</dbReference>
<feature type="domain" description="Guanylate kinase-like" evidence="18">
    <location>
        <begin position="219"/>
        <end position="304"/>
    </location>
</feature>
<feature type="domain" description="WW" evidence="17">
    <location>
        <begin position="323"/>
        <end position="356"/>
    </location>
</feature>
<dbReference type="OrthoDB" id="66881at2759"/>
<keyword evidence="11" id="KW-0418">Kinase</keyword>
<keyword evidence="8" id="KW-0808">Transferase</keyword>
<dbReference type="Gene3D" id="2.20.70.10">
    <property type="match status" value="2"/>
</dbReference>
<keyword evidence="21" id="KW-1185">Reference proteome</keyword>
<dbReference type="CDD" id="cd06735">
    <property type="entry name" value="PDZ5_MAGI-1_3-like"/>
    <property type="match status" value="1"/>
</dbReference>
<evidence type="ECO:0000256" key="16">
    <source>
        <dbReference type="SAM" id="MobiDB-lite"/>
    </source>
</evidence>
<feature type="domain" description="PDZ" evidence="19">
    <location>
        <begin position="877"/>
        <end position="959"/>
    </location>
</feature>
<dbReference type="PROSITE" id="PS50052">
    <property type="entry name" value="GUANYLATE_KINASE_2"/>
    <property type="match status" value="1"/>
</dbReference>
<evidence type="ECO:0000256" key="15">
    <source>
        <dbReference type="ARBA" id="ARBA00048594"/>
    </source>
</evidence>
<dbReference type="CDD" id="cd06734">
    <property type="entry name" value="PDZ4_MAGI-1_3-like"/>
    <property type="match status" value="1"/>
</dbReference>
<dbReference type="Pfam" id="PF00595">
    <property type="entry name" value="PDZ"/>
    <property type="match status" value="4"/>
</dbReference>
<dbReference type="InterPro" id="IPR001202">
    <property type="entry name" value="WW_dom"/>
</dbReference>
<dbReference type="CDD" id="cd00201">
    <property type="entry name" value="WW"/>
    <property type="match status" value="1"/>
</dbReference>
<dbReference type="SMART" id="SM00228">
    <property type="entry name" value="PDZ"/>
    <property type="match status" value="5"/>
</dbReference>
<sequence length="1212" mass="131846">MTEKTSELRLDIGMPSECAEEKDDFTLEIEKLQATLQEMLDCTSSPSTSLDSTDKPPAGLAARRLIRIASEHHHLSTTSSCHSDSGNSSSRDFVSPFTVHGGASIGRLILIDIVRRDDLIGIVNPNDILLTVENIKVSGMVRSEVNRILEDMMREHDQIAIEILPAGAISDDICELLADRKSPGELQTIIRENLYQKTVPCDLGSRHHEDVGGGELVTVESVKMFGSPLPKHSLKPAFLSKRTSLPVIDLKDYYGETKHTTRPPREGEVDGEHYRFVSVDDFNKLLDNGDLLENGTYQGHLYGTPRPIESYTDEDMMLMGSEGLLPPNWETAYTENGDKYFIDHNTGTTTWDDPRELPPGWEQVDDQNYGTFYVDHHSVPKMMSSSYPTGSDLISSVIYFAPSTSTGTVFNTPASRYSTATQTTFGGGSHRHKGFVSFRSQDEDQPDDDCEEGVPLLKAVQHTSSAKNHINRKTQYERPYGFGGSAVTIDQQVKYGTLPSSANHNNMYSHYNSGTLKSSSSPRDSGFDSSPTRYRKFGDPPDIGASSADYDHHSKMFSRSSNPLFTTDPARLGGELISTKIVKGAKGLGFTLIGNDASSRGDEFIQVKSVLTGGPAAANGVLRSGDILVRVNGRLLLGATQKEACDVFVAIPIGDAVDIQVCRGYELFIDPTNRIITENVYAAAKNRDLHEIDIYKGPEGFGFTIADNLNGQRIKKIIFPSQCPNLMEGDTIVELDGRNVRPIPHTQLVDMLRERPIGYRGKLFVKRGSPKTRSRTPSAAFRYGEPQSTMTDSAASAASAPVRSKTPAGRQSSKAEEEQSVRSTLQRQPAVTSEWEGMNGSAPAASRMRPSSTTLGFATPNYIPLSQYNQKPSDLITVSLIRKPVGFGFRLLGGVESKTVLSVGQIVIGGAAEEDGRLHEGDEIVEIDGHNVEGASHSEAVVLLEAAAQNKHVKLVVRRSAKVDQARRGSLNSAGPSGSYDVLLYRNDNDGFGFVLMSSHHKNGSTIGQIQPGSPAARCGRLSVGDRVIAVNGIDILNLAHPDIIALIKDSGLSVRLTIAPPDTAGTVLPMVSATLGRNFTMNGHYESNYGLPPPPPSAYERHPPPTYLGFEGLSINDRMPSNGNLIDVSLERGTKGFGFSIRGGQEFGAMPLFVLRIADDGPAKADGRLQVGDQLTTINGQSTKGMSHDDAIRIIKQHPIVNLTVLRNRLP</sequence>
<dbReference type="Pfam" id="PF00397">
    <property type="entry name" value="WW"/>
    <property type="match status" value="1"/>
</dbReference>
<keyword evidence="7" id="KW-0963">Cytoplasm</keyword>
<dbReference type="InterPro" id="IPR027417">
    <property type="entry name" value="P-loop_NTPase"/>
</dbReference>
<dbReference type="InterPro" id="IPR036034">
    <property type="entry name" value="PDZ_sf"/>
</dbReference>
<dbReference type="AlphaFoldDB" id="A0A2G5U512"/>
<dbReference type="GO" id="GO:0005524">
    <property type="term" value="F:ATP binding"/>
    <property type="evidence" value="ECO:0007669"/>
    <property type="project" value="UniProtKB-KW"/>
</dbReference>
<feature type="compositionally biased region" description="Low complexity" evidence="16">
    <location>
        <begin position="841"/>
        <end position="852"/>
    </location>
</feature>
<reference evidence="21" key="1">
    <citation type="submission" date="2017-10" db="EMBL/GenBank/DDBJ databases">
        <title>Rapid genome shrinkage in a self-fertile nematode reveals novel sperm competition proteins.</title>
        <authorList>
            <person name="Yin D."/>
            <person name="Schwarz E.M."/>
            <person name="Thomas C.G."/>
            <person name="Felde R.L."/>
            <person name="Korf I.F."/>
            <person name="Cutter A.D."/>
            <person name="Schartner C.M."/>
            <person name="Ralston E.J."/>
            <person name="Meyer B.J."/>
            <person name="Haag E.S."/>
        </authorList>
    </citation>
    <scope>NUCLEOTIDE SEQUENCE [LARGE SCALE GENOMIC DNA]</scope>
    <source>
        <strain evidence="21">JU1422</strain>
    </source>
</reference>
<evidence type="ECO:0000256" key="13">
    <source>
        <dbReference type="ARBA" id="ARBA00023136"/>
    </source>
</evidence>
<dbReference type="FunFam" id="2.20.70.10:FF:000034">
    <property type="entry name" value="syntaxin-binding protein 4 isoform X1"/>
    <property type="match status" value="1"/>
</dbReference>
<dbReference type="PROSITE" id="PS00856">
    <property type="entry name" value="GUANYLATE_KINASE_1"/>
    <property type="match status" value="1"/>
</dbReference>
<dbReference type="GO" id="GO:0005737">
    <property type="term" value="C:cytoplasm"/>
    <property type="evidence" value="ECO:0007669"/>
    <property type="project" value="UniProtKB-SubCell"/>
</dbReference>
<feature type="compositionally biased region" description="Basic residues" evidence="16">
    <location>
        <begin position="765"/>
        <end position="774"/>
    </location>
</feature>
<gene>
    <name evidence="20" type="primary">Cni-magi-1</name>
    <name evidence="20" type="synonym">Cnig_chr_IV.g14013</name>
    <name evidence="20" type="ORF">B9Z55_014013</name>
</gene>
<comment type="similarity">
    <text evidence="4">Belongs to the guanylate kinase family.</text>
</comment>
<accession>A0A2G5U512</accession>
<evidence type="ECO:0000256" key="4">
    <source>
        <dbReference type="ARBA" id="ARBA00005790"/>
    </source>
</evidence>
<dbReference type="PROSITE" id="PS50020">
    <property type="entry name" value="WW_DOMAIN_2"/>
    <property type="match status" value="1"/>
</dbReference>
<feature type="region of interest" description="Disordered" evidence="16">
    <location>
        <begin position="509"/>
        <end position="545"/>
    </location>
</feature>
<evidence type="ECO:0000256" key="11">
    <source>
        <dbReference type="ARBA" id="ARBA00022777"/>
    </source>
</evidence>
<dbReference type="FunFam" id="3.30.63.10:FF:000005">
    <property type="entry name" value="Guanylate kinase"/>
    <property type="match status" value="1"/>
</dbReference>
<keyword evidence="9" id="KW-0677">Repeat</keyword>
<evidence type="ECO:0000259" key="18">
    <source>
        <dbReference type="PROSITE" id="PS50052"/>
    </source>
</evidence>
<evidence type="ECO:0000259" key="19">
    <source>
        <dbReference type="PROSITE" id="PS50106"/>
    </source>
</evidence>
<evidence type="ECO:0000256" key="8">
    <source>
        <dbReference type="ARBA" id="ARBA00022679"/>
    </source>
</evidence>
<dbReference type="GO" id="GO:0016020">
    <property type="term" value="C:membrane"/>
    <property type="evidence" value="ECO:0007669"/>
    <property type="project" value="UniProtKB-SubCell"/>
</dbReference>
<dbReference type="EC" id="2.7.4.8" evidence="5"/>
<feature type="compositionally biased region" description="Low complexity" evidence="16">
    <location>
        <begin position="518"/>
        <end position="531"/>
    </location>
</feature>
<dbReference type="InterPro" id="IPR008145">
    <property type="entry name" value="GK/Ca_channel_bsu"/>
</dbReference>
<dbReference type="PANTHER" id="PTHR10316:SF40">
    <property type="entry name" value="LD27118P"/>
    <property type="match status" value="1"/>
</dbReference>
<dbReference type="Gene3D" id="3.30.63.10">
    <property type="entry name" value="Guanylate Kinase phosphate binding domain"/>
    <property type="match status" value="1"/>
</dbReference>
<dbReference type="GO" id="GO:0004385">
    <property type="term" value="F:GMP kinase activity"/>
    <property type="evidence" value="ECO:0007669"/>
    <property type="project" value="UniProtKB-EC"/>
</dbReference>
<comment type="catalytic activity">
    <reaction evidence="15">
        <text>GMP + ATP = GDP + ADP</text>
        <dbReference type="Rhea" id="RHEA:20780"/>
        <dbReference type="ChEBI" id="CHEBI:30616"/>
        <dbReference type="ChEBI" id="CHEBI:58115"/>
        <dbReference type="ChEBI" id="CHEBI:58189"/>
        <dbReference type="ChEBI" id="CHEBI:456216"/>
        <dbReference type="EC" id="2.7.4.8"/>
    </reaction>
</comment>
<dbReference type="InterPro" id="IPR008144">
    <property type="entry name" value="Guanylate_kin-like_dom"/>
</dbReference>
<feature type="compositionally biased region" description="Polar residues" evidence="16">
    <location>
        <begin position="821"/>
        <end position="831"/>
    </location>
</feature>
<evidence type="ECO:0000256" key="3">
    <source>
        <dbReference type="ARBA" id="ARBA00004496"/>
    </source>
</evidence>
<dbReference type="FunFam" id="2.30.42.10:FF:000144">
    <property type="entry name" value="Membrane associated guanylate kinase, WW and PDZ domain containing 2"/>
    <property type="match status" value="1"/>
</dbReference>
<evidence type="ECO:0000259" key="17">
    <source>
        <dbReference type="PROSITE" id="PS50020"/>
    </source>
</evidence>
<name>A0A2G5U512_9PELO</name>
<dbReference type="SUPFAM" id="SSF50156">
    <property type="entry name" value="PDZ domain-like"/>
    <property type="match status" value="5"/>
</dbReference>
<evidence type="ECO:0000256" key="6">
    <source>
        <dbReference type="ARBA" id="ARBA00016296"/>
    </source>
</evidence>
<keyword evidence="10" id="KW-0547">Nucleotide-binding</keyword>
<dbReference type="FunFam" id="2.30.42.10:FF:000005">
    <property type="entry name" value="Membrane associated guanylate kinase, WW and PDZ domain containing 1"/>
    <property type="match status" value="1"/>
</dbReference>
<dbReference type="SUPFAM" id="SSF51045">
    <property type="entry name" value="WW domain"/>
    <property type="match status" value="1"/>
</dbReference>
<protein>
    <recommendedName>
        <fullName evidence="6">Guanylate kinase</fullName>
        <ecNumber evidence="5">2.7.4.8</ecNumber>
    </recommendedName>
    <alternativeName>
        <fullName evidence="14">GMP kinase</fullName>
    </alternativeName>
</protein>
<proteinExistence type="inferred from homology"/>
<feature type="domain" description="PDZ" evidence="19">
    <location>
        <begin position="578"/>
        <end position="644"/>
    </location>
</feature>
<dbReference type="PROSITE" id="PS01159">
    <property type="entry name" value="WW_DOMAIN_1"/>
    <property type="match status" value="1"/>
</dbReference>
<dbReference type="SMART" id="SM00456">
    <property type="entry name" value="WW"/>
    <property type="match status" value="2"/>
</dbReference>
<dbReference type="FunFam" id="2.30.42.10:FF:000252">
    <property type="entry name" value="MAGI (Membrane Associated Guanylate kinase Inverted) homolog"/>
    <property type="match status" value="1"/>
</dbReference>
<dbReference type="InterPro" id="IPR036020">
    <property type="entry name" value="WW_dom_sf"/>
</dbReference>
<evidence type="ECO:0000256" key="9">
    <source>
        <dbReference type="ARBA" id="ARBA00022737"/>
    </source>
</evidence>
<dbReference type="SMART" id="SM00072">
    <property type="entry name" value="GuKc"/>
    <property type="match status" value="1"/>
</dbReference>
<dbReference type="Gene3D" id="2.30.42.10">
    <property type="match status" value="5"/>
</dbReference>